<sequence>MRSARRLASVAVVASLAVAGLSACRSAPSVAAYLGDTTITESRVTDVYNEVYDAVSATPPPKGEAVPMPITRMDVARVLVSAEILPIVAKQHNVSLPATVPVDDYASALSIPPGTEYAKLFAESDTLTTLLRQNATTQPQLTDTDLREVYDALVTSGQIPANTPFDQFKSALPADNTQAVQSAVAVRNEIAEVTSAMTISINPRYQPMAIPVLLFQTQQKEVRALVSAPIGANDASVPVSAAPGAAAAS</sequence>
<keyword evidence="3" id="KW-1185">Reference proteome</keyword>
<evidence type="ECO:0000313" key="2">
    <source>
        <dbReference type="EMBL" id="MFF5291527.1"/>
    </source>
</evidence>
<protein>
    <recommendedName>
        <fullName evidence="4">Lipoprotein</fullName>
    </recommendedName>
</protein>
<feature type="chain" id="PRO_5047306470" description="Lipoprotein" evidence="1">
    <location>
        <begin position="32"/>
        <end position="249"/>
    </location>
</feature>
<dbReference type="RefSeq" id="WP_157296688.1">
    <property type="nucleotide sequence ID" value="NZ_JBIAZU010000003.1"/>
</dbReference>
<evidence type="ECO:0000313" key="3">
    <source>
        <dbReference type="Proteomes" id="UP001602245"/>
    </source>
</evidence>
<dbReference type="Proteomes" id="UP001602245">
    <property type="component" value="Unassembled WGS sequence"/>
</dbReference>
<proteinExistence type="predicted"/>
<dbReference type="EMBL" id="JBIAZU010000003">
    <property type="protein sequence ID" value="MFF5291527.1"/>
    <property type="molecule type" value="Genomic_DNA"/>
</dbReference>
<evidence type="ECO:0008006" key="4">
    <source>
        <dbReference type="Google" id="ProtNLM"/>
    </source>
</evidence>
<reference evidence="2 3" key="1">
    <citation type="submission" date="2024-10" db="EMBL/GenBank/DDBJ databases">
        <title>The Natural Products Discovery Center: Release of the First 8490 Sequenced Strains for Exploring Actinobacteria Biosynthetic Diversity.</title>
        <authorList>
            <person name="Kalkreuter E."/>
            <person name="Kautsar S.A."/>
            <person name="Yang D."/>
            <person name="Bader C.D."/>
            <person name="Teijaro C.N."/>
            <person name="Fluegel L."/>
            <person name="Davis C.M."/>
            <person name="Simpson J.R."/>
            <person name="Lauterbach L."/>
            <person name="Steele A.D."/>
            <person name="Gui C."/>
            <person name="Meng S."/>
            <person name="Li G."/>
            <person name="Viehrig K."/>
            <person name="Ye F."/>
            <person name="Su P."/>
            <person name="Kiefer A.F."/>
            <person name="Nichols A."/>
            <person name="Cepeda A.J."/>
            <person name="Yan W."/>
            <person name="Fan B."/>
            <person name="Jiang Y."/>
            <person name="Adhikari A."/>
            <person name="Zheng C.-J."/>
            <person name="Schuster L."/>
            <person name="Cowan T.M."/>
            <person name="Smanski M.J."/>
            <person name="Chevrette M.G."/>
            <person name="De Carvalho L.P.S."/>
            <person name="Shen B."/>
        </authorList>
    </citation>
    <scope>NUCLEOTIDE SEQUENCE [LARGE SCALE GENOMIC DNA]</scope>
    <source>
        <strain evidence="2 3">NPDC000087</strain>
    </source>
</reference>
<dbReference type="PROSITE" id="PS51257">
    <property type="entry name" value="PROKAR_LIPOPROTEIN"/>
    <property type="match status" value="1"/>
</dbReference>
<accession>A0ABW6WHE7</accession>
<keyword evidence="1" id="KW-0732">Signal</keyword>
<organism evidence="2 3">
    <name type="scientific">Paractinoplanes globisporus</name>
    <dbReference type="NCBI Taxonomy" id="113565"/>
    <lineage>
        <taxon>Bacteria</taxon>
        <taxon>Bacillati</taxon>
        <taxon>Actinomycetota</taxon>
        <taxon>Actinomycetes</taxon>
        <taxon>Micromonosporales</taxon>
        <taxon>Micromonosporaceae</taxon>
        <taxon>Paractinoplanes</taxon>
    </lineage>
</organism>
<name>A0ABW6WHE7_9ACTN</name>
<gene>
    <name evidence="2" type="ORF">ACFY35_18960</name>
</gene>
<comment type="caution">
    <text evidence="2">The sequence shown here is derived from an EMBL/GenBank/DDBJ whole genome shotgun (WGS) entry which is preliminary data.</text>
</comment>
<feature type="signal peptide" evidence="1">
    <location>
        <begin position="1"/>
        <end position="31"/>
    </location>
</feature>
<evidence type="ECO:0000256" key="1">
    <source>
        <dbReference type="SAM" id="SignalP"/>
    </source>
</evidence>